<protein>
    <submittedName>
        <fullName evidence="2">Uncharacterized protein</fullName>
    </submittedName>
</protein>
<evidence type="ECO:0000313" key="3">
    <source>
        <dbReference type="Proteomes" id="UP001219934"/>
    </source>
</evidence>
<dbReference type="EMBL" id="JAPTMU010000003">
    <property type="protein sequence ID" value="KAJ4946119.1"/>
    <property type="molecule type" value="Genomic_DNA"/>
</dbReference>
<reference evidence="2" key="1">
    <citation type="submission" date="2022-11" db="EMBL/GenBank/DDBJ databases">
        <title>Chromosome-level genome of Pogonophryne albipinna.</title>
        <authorList>
            <person name="Jo E."/>
        </authorList>
    </citation>
    <scope>NUCLEOTIDE SEQUENCE</scope>
    <source>
        <strain evidence="2">SGF0006</strain>
        <tissue evidence="2">Muscle</tissue>
    </source>
</reference>
<keyword evidence="3" id="KW-1185">Reference proteome</keyword>
<feature type="non-terminal residue" evidence="2">
    <location>
        <position position="91"/>
    </location>
</feature>
<gene>
    <name evidence="2" type="ORF">JOQ06_023794</name>
</gene>
<name>A0AAD6BJ87_9TELE</name>
<feature type="region of interest" description="Disordered" evidence="1">
    <location>
        <begin position="67"/>
        <end position="91"/>
    </location>
</feature>
<evidence type="ECO:0000256" key="1">
    <source>
        <dbReference type="SAM" id="MobiDB-lite"/>
    </source>
</evidence>
<dbReference type="AlphaFoldDB" id="A0AAD6BJ87"/>
<dbReference type="Proteomes" id="UP001219934">
    <property type="component" value="Unassembled WGS sequence"/>
</dbReference>
<evidence type="ECO:0000313" key="2">
    <source>
        <dbReference type="EMBL" id="KAJ4946119.1"/>
    </source>
</evidence>
<organism evidence="2 3">
    <name type="scientific">Pogonophryne albipinna</name>
    <dbReference type="NCBI Taxonomy" id="1090488"/>
    <lineage>
        <taxon>Eukaryota</taxon>
        <taxon>Metazoa</taxon>
        <taxon>Chordata</taxon>
        <taxon>Craniata</taxon>
        <taxon>Vertebrata</taxon>
        <taxon>Euteleostomi</taxon>
        <taxon>Actinopterygii</taxon>
        <taxon>Neopterygii</taxon>
        <taxon>Teleostei</taxon>
        <taxon>Neoteleostei</taxon>
        <taxon>Acanthomorphata</taxon>
        <taxon>Eupercaria</taxon>
        <taxon>Perciformes</taxon>
        <taxon>Notothenioidei</taxon>
        <taxon>Pogonophryne</taxon>
    </lineage>
</organism>
<comment type="caution">
    <text evidence="2">The sequence shown here is derived from an EMBL/GenBank/DDBJ whole genome shotgun (WGS) entry which is preliminary data.</text>
</comment>
<proteinExistence type="predicted"/>
<sequence>MHFINFLQLRPKEHLTEQIQILQGKISCLEDVINTQEEVGENMGPIMEREQMGLLQLKLASAELDQYIETQAAEPPSPFSPKQNGDAASPQ</sequence>
<accession>A0AAD6BJ87</accession>